<feature type="signal peptide" evidence="1">
    <location>
        <begin position="1"/>
        <end position="21"/>
    </location>
</feature>
<reference evidence="3 4" key="1">
    <citation type="submission" date="2021-01" db="EMBL/GenBank/DDBJ databases">
        <title>011410 draft genome.</title>
        <authorList>
            <person name="Lang L."/>
        </authorList>
    </citation>
    <scope>NUCLEOTIDE SEQUENCE [LARGE SCALE GENOMIC DNA]</scope>
    <source>
        <strain evidence="3 4">KCTC 42845</strain>
    </source>
</reference>
<keyword evidence="4" id="KW-1185">Reference proteome</keyword>
<dbReference type="Pfam" id="PF01471">
    <property type="entry name" value="PG_binding_1"/>
    <property type="match status" value="2"/>
</dbReference>
<keyword evidence="1" id="KW-0732">Signal</keyword>
<feature type="chain" id="PRO_5046306066" evidence="1">
    <location>
        <begin position="22"/>
        <end position="246"/>
    </location>
</feature>
<feature type="domain" description="Peptidoglycan binding-like" evidence="2">
    <location>
        <begin position="188"/>
        <end position="243"/>
    </location>
</feature>
<evidence type="ECO:0000313" key="4">
    <source>
        <dbReference type="Proteomes" id="UP000644749"/>
    </source>
</evidence>
<organism evidence="3 4">
    <name type="scientific">Paracoccus aerius</name>
    <dbReference type="NCBI Taxonomy" id="1915382"/>
    <lineage>
        <taxon>Bacteria</taxon>
        <taxon>Pseudomonadati</taxon>
        <taxon>Pseudomonadota</taxon>
        <taxon>Alphaproteobacteria</taxon>
        <taxon>Rhodobacterales</taxon>
        <taxon>Paracoccaceae</taxon>
        <taxon>Paracoccus</taxon>
    </lineage>
</organism>
<protein>
    <submittedName>
        <fullName evidence="3">Peptidoglycan-binding protein</fullName>
    </submittedName>
</protein>
<dbReference type="InterPro" id="IPR036366">
    <property type="entry name" value="PGBDSf"/>
</dbReference>
<evidence type="ECO:0000256" key="1">
    <source>
        <dbReference type="SAM" id="SignalP"/>
    </source>
</evidence>
<name>A0ABS1S5A7_9RHOB</name>
<sequence>MVRTMLTAAFAAAVTLTPVQAQDLGDVVGGIARQYLQQEQDRAAYAQAQSADTRAAYQTYLRQFPNGAYAAQARDRIQRLGGGTPATAPANPTNTDTAGLTREQRLQIQRQLNGLGYSTNGADGNFGPGTRRAIGLWQRDRNYAQTGSLTTAQANEILRGTGGTAATPSAPAPSVGAAGAEADLGLGREQRRAVQAGLTRRGFDTRGVDGIFGQGTRNAIAAWQRANDQEATGYLTAAQYDRLIAR</sequence>
<dbReference type="InterPro" id="IPR011990">
    <property type="entry name" value="TPR-like_helical_dom_sf"/>
</dbReference>
<dbReference type="RefSeq" id="WP_191309351.1">
    <property type="nucleotide sequence ID" value="NZ_BNCL01000005.1"/>
</dbReference>
<dbReference type="EMBL" id="JAESHT010000005">
    <property type="protein sequence ID" value="MBL3673465.1"/>
    <property type="molecule type" value="Genomic_DNA"/>
</dbReference>
<dbReference type="InterPro" id="IPR002477">
    <property type="entry name" value="Peptidoglycan-bd-like"/>
</dbReference>
<accession>A0ABS1S5A7</accession>
<dbReference type="Gene3D" id="1.10.101.10">
    <property type="entry name" value="PGBD-like superfamily/PGBD"/>
    <property type="match status" value="2"/>
</dbReference>
<evidence type="ECO:0000313" key="3">
    <source>
        <dbReference type="EMBL" id="MBL3673465.1"/>
    </source>
</evidence>
<gene>
    <name evidence="3" type="ORF">JL111_08185</name>
</gene>
<proteinExistence type="predicted"/>
<dbReference type="Gene3D" id="1.25.40.10">
    <property type="entry name" value="Tetratricopeptide repeat domain"/>
    <property type="match status" value="1"/>
</dbReference>
<dbReference type="InterPro" id="IPR036365">
    <property type="entry name" value="PGBD-like_sf"/>
</dbReference>
<feature type="domain" description="Peptidoglycan binding-like" evidence="2">
    <location>
        <begin position="102"/>
        <end position="153"/>
    </location>
</feature>
<dbReference type="SUPFAM" id="SSF47090">
    <property type="entry name" value="PGBD-like"/>
    <property type="match status" value="2"/>
</dbReference>
<dbReference type="Proteomes" id="UP000644749">
    <property type="component" value="Unassembled WGS sequence"/>
</dbReference>
<comment type="caution">
    <text evidence="3">The sequence shown here is derived from an EMBL/GenBank/DDBJ whole genome shotgun (WGS) entry which is preliminary data.</text>
</comment>
<evidence type="ECO:0000259" key="2">
    <source>
        <dbReference type="Pfam" id="PF01471"/>
    </source>
</evidence>